<proteinExistence type="predicted"/>
<organism evidence="1 2">
    <name type="scientific">Deinococcus psychrotolerans</name>
    <dbReference type="NCBI Taxonomy" id="2489213"/>
    <lineage>
        <taxon>Bacteria</taxon>
        <taxon>Thermotogati</taxon>
        <taxon>Deinococcota</taxon>
        <taxon>Deinococci</taxon>
        <taxon>Deinococcales</taxon>
        <taxon>Deinococcaceae</taxon>
        <taxon>Deinococcus</taxon>
    </lineage>
</organism>
<name>A0A3G8YRW8_9DEIO</name>
<evidence type="ECO:0000313" key="1">
    <source>
        <dbReference type="EMBL" id="AZI45284.1"/>
    </source>
</evidence>
<evidence type="ECO:0000313" key="2">
    <source>
        <dbReference type="Proteomes" id="UP000276417"/>
    </source>
</evidence>
<protein>
    <submittedName>
        <fullName evidence="1">Uncharacterized protein</fullName>
    </submittedName>
</protein>
<gene>
    <name evidence="1" type="ORF">EHF33_20455</name>
</gene>
<sequence length="179" mass="20114">MTVPLFQPGDLVTWREAFTGRECRGVVRESREMREATGEEVHWYMVASVNDNGEPGPARPLAERRLKSAGERYPVASVPTPTPQPAQNRKAKFKLGELVTWIEGRSARERRGRIEAISHEGGFGHSYLVRSVAADGQLGKQARQFAEVELQAPREPEADLLPPDELARRMADLRERLKS</sequence>
<reference evidence="1 2" key="1">
    <citation type="submission" date="2018-11" db="EMBL/GenBank/DDBJ databases">
        <title>Deinococcus shelandsis sp. nov., isolated from South Shetland Islands soil of Antarctica.</title>
        <authorList>
            <person name="Tian J."/>
        </authorList>
    </citation>
    <scope>NUCLEOTIDE SEQUENCE [LARGE SCALE GENOMIC DNA]</scope>
    <source>
        <strain evidence="1 2">S14-83T</strain>
        <plasmid evidence="1 2">unnamed4</plasmid>
    </source>
</reference>
<accession>A0A3G8YRW8</accession>
<dbReference type="AlphaFoldDB" id="A0A3G8YRW8"/>
<geneLocation type="plasmid" evidence="1 2">
    <name>unnamed4</name>
</geneLocation>
<keyword evidence="1" id="KW-0614">Plasmid</keyword>
<dbReference type="RefSeq" id="WP_124875739.1">
    <property type="nucleotide sequence ID" value="NZ_CP034188.1"/>
</dbReference>
<dbReference type="KEGG" id="dph:EHF33_20455"/>
<dbReference type="Proteomes" id="UP000276417">
    <property type="component" value="Plasmid unnamed4"/>
</dbReference>
<dbReference type="EMBL" id="CP034188">
    <property type="protein sequence ID" value="AZI45284.1"/>
    <property type="molecule type" value="Genomic_DNA"/>
</dbReference>
<keyword evidence="2" id="KW-1185">Reference proteome</keyword>